<reference evidence="3" key="1">
    <citation type="journal article" date="2019" name="Int. J. Syst. Evol. Microbiol.">
        <title>The Global Catalogue of Microorganisms (GCM) 10K type strain sequencing project: providing services to taxonomists for standard genome sequencing and annotation.</title>
        <authorList>
            <consortium name="The Broad Institute Genomics Platform"/>
            <consortium name="The Broad Institute Genome Sequencing Center for Infectious Disease"/>
            <person name="Wu L."/>
            <person name="Ma J."/>
        </authorList>
    </citation>
    <scope>NUCLEOTIDE SEQUENCE [LARGE SCALE GENOMIC DNA]</scope>
    <source>
        <strain evidence="3">KCTC 33522</strain>
    </source>
</reference>
<sequence length="179" mass="20489">MNLLSKRIRLRDVTVMDIPAIHQYASLEAVSRYEPWGPNSLEETTEFVTEAMVDAAENKRARFCLVVEYKGQVIGAGELRVTDWYNECAEIGYVLHPAYWGQGFATEIANILLAFGFEQLDMHRIFATCDPENIASFKVMEKVGFQSEGRIRDHMRINGGWRDSLVYSMLSDEWQGVKN</sequence>
<dbReference type="PANTHER" id="PTHR43441:SF11">
    <property type="entry name" value="RIBOSOMAL-PROTEIN-SERINE ACETYLTRANSFERASE"/>
    <property type="match status" value="1"/>
</dbReference>
<dbReference type="InterPro" id="IPR051908">
    <property type="entry name" value="Ribosomal_N-acetyltransferase"/>
</dbReference>
<name>A0ABW5Y2Y4_9BACL</name>
<dbReference type="SUPFAM" id="SSF55729">
    <property type="entry name" value="Acyl-CoA N-acyltransferases (Nat)"/>
    <property type="match status" value="1"/>
</dbReference>
<dbReference type="CDD" id="cd04301">
    <property type="entry name" value="NAT_SF"/>
    <property type="match status" value="1"/>
</dbReference>
<dbReference type="Gene3D" id="3.40.630.30">
    <property type="match status" value="1"/>
</dbReference>
<dbReference type="EMBL" id="JBHUOR010000122">
    <property type="protein sequence ID" value="MFD2869601.1"/>
    <property type="molecule type" value="Genomic_DNA"/>
</dbReference>
<comment type="caution">
    <text evidence="2">The sequence shown here is derived from an EMBL/GenBank/DDBJ whole genome shotgun (WGS) entry which is preliminary data.</text>
</comment>
<feature type="domain" description="N-acetyltransferase" evidence="1">
    <location>
        <begin position="8"/>
        <end position="172"/>
    </location>
</feature>
<dbReference type="EC" id="2.3.-.-" evidence="2"/>
<accession>A0ABW5Y2Y4</accession>
<dbReference type="GO" id="GO:0016746">
    <property type="term" value="F:acyltransferase activity"/>
    <property type="evidence" value="ECO:0007669"/>
    <property type="project" value="UniProtKB-KW"/>
</dbReference>
<dbReference type="PROSITE" id="PS51186">
    <property type="entry name" value="GNAT"/>
    <property type="match status" value="1"/>
</dbReference>
<dbReference type="InterPro" id="IPR016181">
    <property type="entry name" value="Acyl_CoA_acyltransferase"/>
</dbReference>
<dbReference type="RefSeq" id="WP_380148255.1">
    <property type="nucleotide sequence ID" value="NZ_JBHUOR010000122.1"/>
</dbReference>
<evidence type="ECO:0000313" key="2">
    <source>
        <dbReference type="EMBL" id="MFD2869601.1"/>
    </source>
</evidence>
<evidence type="ECO:0000259" key="1">
    <source>
        <dbReference type="PROSITE" id="PS51186"/>
    </source>
</evidence>
<dbReference type="Proteomes" id="UP001597568">
    <property type="component" value="Unassembled WGS sequence"/>
</dbReference>
<organism evidence="2 3">
    <name type="scientific">Kurthia populi</name>
    <dbReference type="NCBI Taxonomy" id="1562132"/>
    <lineage>
        <taxon>Bacteria</taxon>
        <taxon>Bacillati</taxon>
        <taxon>Bacillota</taxon>
        <taxon>Bacilli</taxon>
        <taxon>Bacillales</taxon>
        <taxon>Caryophanaceae</taxon>
        <taxon>Kurthia</taxon>
    </lineage>
</organism>
<protein>
    <submittedName>
        <fullName evidence="2">GNAT family N-acetyltransferase</fullName>
        <ecNumber evidence="2">2.3.-.-</ecNumber>
    </submittedName>
</protein>
<dbReference type="InterPro" id="IPR000182">
    <property type="entry name" value="GNAT_dom"/>
</dbReference>
<dbReference type="Pfam" id="PF13302">
    <property type="entry name" value="Acetyltransf_3"/>
    <property type="match status" value="1"/>
</dbReference>
<evidence type="ECO:0000313" key="3">
    <source>
        <dbReference type="Proteomes" id="UP001597568"/>
    </source>
</evidence>
<keyword evidence="3" id="KW-1185">Reference proteome</keyword>
<proteinExistence type="predicted"/>
<keyword evidence="2" id="KW-0808">Transferase</keyword>
<keyword evidence="2" id="KW-0012">Acyltransferase</keyword>
<gene>
    <name evidence="2" type="ORF">ACFSY7_13985</name>
</gene>
<dbReference type="PANTHER" id="PTHR43441">
    <property type="entry name" value="RIBOSOMAL-PROTEIN-SERINE ACETYLTRANSFERASE"/>
    <property type="match status" value="1"/>
</dbReference>